<proteinExistence type="predicted"/>
<keyword evidence="1" id="KW-0597">Phosphoprotein</keyword>
<dbReference type="Pfam" id="PF00072">
    <property type="entry name" value="Response_reg"/>
    <property type="match status" value="1"/>
</dbReference>
<evidence type="ECO:0000256" key="1">
    <source>
        <dbReference type="PROSITE-ProRule" id="PRU00169"/>
    </source>
</evidence>
<dbReference type="SMART" id="SM00448">
    <property type="entry name" value="REC"/>
    <property type="match status" value="1"/>
</dbReference>
<name>A0A2S9Q675_9HYPH</name>
<dbReference type="Gene3D" id="3.40.50.2300">
    <property type="match status" value="1"/>
</dbReference>
<dbReference type="AlphaFoldDB" id="A0A2S9Q675"/>
<organism evidence="3 4">
    <name type="scientific">Labrys okinawensis</name>
    <dbReference type="NCBI Taxonomy" id="346911"/>
    <lineage>
        <taxon>Bacteria</taxon>
        <taxon>Pseudomonadati</taxon>
        <taxon>Pseudomonadota</taxon>
        <taxon>Alphaproteobacteria</taxon>
        <taxon>Hyphomicrobiales</taxon>
        <taxon>Xanthobacteraceae</taxon>
        <taxon>Labrys</taxon>
    </lineage>
</organism>
<feature type="domain" description="Response regulatory" evidence="2">
    <location>
        <begin position="9"/>
        <end position="120"/>
    </location>
</feature>
<accession>A0A2S9Q675</accession>
<dbReference type="OrthoDB" id="7060229at2"/>
<evidence type="ECO:0000313" key="4">
    <source>
        <dbReference type="Proteomes" id="UP000237682"/>
    </source>
</evidence>
<dbReference type="EMBL" id="PUEJ01000011">
    <property type="protein sequence ID" value="PRH84837.1"/>
    <property type="molecule type" value="Genomic_DNA"/>
</dbReference>
<reference evidence="3 4" key="1">
    <citation type="submission" date="2018-02" db="EMBL/GenBank/DDBJ databases">
        <title>Whole genome sequencing of endophytic bacterium.</title>
        <authorList>
            <person name="Eedara R."/>
            <person name="Podile A.R."/>
        </authorList>
    </citation>
    <scope>NUCLEOTIDE SEQUENCE [LARGE SCALE GENOMIC DNA]</scope>
    <source>
        <strain evidence="3 4">RP1T</strain>
    </source>
</reference>
<dbReference type="Proteomes" id="UP000237682">
    <property type="component" value="Unassembled WGS sequence"/>
</dbReference>
<dbReference type="GO" id="GO:0000160">
    <property type="term" value="P:phosphorelay signal transduction system"/>
    <property type="evidence" value="ECO:0007669"/>
    <property type="project" value="InterPro"/>
</dbReference>
<comment type="caution">
    <text evidence="3">The sequence shown here is derived from an EMBL/GenBank/DDBJ whole genome shotgun (WGS) entry which is preliminary data.</text>
</comment>
<keyword evidence="4" id="KW-1185">Reference proteome</keyword>
<dbReference type="PROSITE" id="PS50110">
    <property type="entry name" value="RESPONSE_REGULATORY"/>
    <property type="match status" value="1"/>
</dbReference>
<dbReference type="RefSeq" id="WP_105864827.1">
    <property type="nucleotide sequence ID" value="NZ_PUEJ01000011.1"/>
</dbReference>
<dbReference type="InterPro" id="IPR001789">
    <property type="entry name" value="Sig_transdc_resp-reg_receiver"/>
</dbReference>
<dbReference type="InterPro" id="IPR011006">
    <property type="entry name" value="CheY-like_superfamily"/>
</dbReference>
<evidence type="ECO:0000259" key="2">
    <source>
        <dbReference type="PROSITE" id="PS50110"/>
    </source>
</evidence>
<evidence type="ECO:0000313" key="3">
    <source>
        <dbReference type="EMBL" id="PRH84837.1"/>
    </source>
</evidence>
<feature type="modified residue" description="4-aspartylphosphate" evidence="1">
    <location>
        <position position="59"/>
    </location>
</feature>
<protein>
    <submittedName>
        <fullName evidence="3">Response regulator</fullName>
    </submittedName>
</protein>
<dbReference type="SUPFAM" id="SSF52172">
    <property type="entry name" value="CheY-like"/>
    <property type="match status" value="1"/>
</dbReference>
<sequence>MGAQSPQLRIFYLEDNPLIVFHVETMIEDLGFVFAGSVGSFADLVSSFDAFEMDAALVDIDLADGRTGPNAAAWLHERGIPSIFVTGQVGLAAEYPLPSLGVIAKPISVEDLADKLELIRRRASR</sequence>
<gene>
    <name evidence="3" type="ORF">C5L14_25220</name>
</gene>